<name>A0A1I7MK10_9MICC</name>
<dbReference type="PROSITE" id="PS51186">
    <property type="entry name" value="GNAT"/>
    <property type="match status" value="1"/>
</dbReference>
<dbReference type="InterPro" id="IPR016181">
    <property type="entry name" value="Acyl_CoA_acyltransferase"/>
</dbReference>
<gene>
    <name evidence="2" type="ORF">SAMN04487966_103291</name>
</gene>
<dbReference type="STRING" id="574650.SAMN04487966_103291"/>
<dbReference type="EMBL" id="FPCG01000003">
    <property type="protein sequence ID" value="SFV22278.1"/>
    <property type="molecule type" value="Genomic_DNA"/>
</dbReference>
<evidence type="ECO:0000313" key="3">
    <source>
        <dbReference type="Proteomes" id="UP000198881"/>
    </source>
</evidence>
<dbReference type="SUPFAM" id="SSF55729">
    <property type="entry name" value="Acyl-CoA N-acyltransferases (Nat)"/>
    <property type="match status" value="1"/>
</dbReference>
<evidence type="ECO:0000313" key="2">
    <source>
        <dbReference type="EMBL" id="SFV22278.1"/>
    </source>
</evidence>
<dbReference type="GO" id="GO:0016747">
    <property type="term" value="F:acyltransferase activity, transferring groups other than amino-acyl groups"/>
    <property type="evidence" value="ECO:0007669"/>
    <property type="project" value="InterPro"/>
</dbReference>
<evidence type="ECO:0000259" key="1">
    <source>
        <dbReference type="PROSITE" id="PS51186"/>
    </source>
</evidence>
<dbReference type="Proteomes" id="UP000198881">
    <property type="component" value="Unassembled WGS sequence"/>
</dbReference>
<accession>A0A1I7MK10</accession>
<sequence>MTSALNDALVSTWVTGWARCREYEVRHDGRIHAALRVGDEDGAVGDWEYVLFDPQVEELTAVAKEVEQHPHRLLTIVGTPHAQAQMTSLQPLTSGEKLMVVDMTAQDVENPLVPEEYEAVVDRHDGWFLLTIQTSEHHPDGPGVAAARGRVAAVDRHAVFDRIWTSPDFRRRGLGSLVMRYLVSLVLEHDVEEGLLVASADGQGLYGYLGWTELADVTVLGVAEDHTADNPSHSDDR</sequence>
<keyword evidence="3" id="KW-1185">Reference proteome</keyword>
<reference evidence="2 3" key="1">
    <citation type="submission" date="2016-10" db="EMBL/GenBank/DDBJ databases">
        <authorList>
            <person name="de Groot N.N."/>
        </authorList>
    </citation>
    <scope>NUCLEOTIDE SEQUENCE [LARGE SCALE GENOMIC DNA]</scope>
    <source>
        <strain evidence="2 3">CGMCC 1.7054</strain>
    </source>
</reference>
<dbReference type="RefSeq" id="WP_091695986.1">
    <property type="nucleotide sequence ID" value="NZ_CAMIGK010000011.1"/>
</dbReference>
<protein>
    <submittedName>
        <fullName evidence="2">Acetyltransferase (GNAT) family protein</fullName>
    </submittedName>
</protein>
<proteinExistence type="predicted"/>
<keyword evidence="2" id="KW-0808">Transferase</keyword>
<dbReference type="CDD" id="cd04301">
    <property type="entry name" value="NAT_SF"/>
    <property type="match status" value="1"/>
</dbReference>
<dbReference type="InterPro" id="IPR000182">
    <property type="entry name" value="GNAT_dom"/>
</dbReference>
<dbReference type="Pfam" id="PF00583">
    <property type="entry name" value="Acetyltransf_1"/>
    <property type="match status" value="1"/>
</dbReference>
<dbReference type="AlphaFoldDB" id="A0A1I7MK10"/>
<dbReference type="OrthoDB" id="4966223at2"/>
<dbReference type="Gene3D" id="3.40.630.30">
    <property type="match status" value="1"/>
</dbReference>
<feature type="domain" description="N-acetyltransferase" evidence="1">
    <location>
        <begin position="87"/>
        <end position="229"/>
    </location>
</feature>
<organism evidence="2 3">
    <name type="scientific">Micrococcus terreus</name>
    <dbReference type="NCBI Taxonomy" id="574650"/>
    <lineage>
        <taxon>Bacteria</taxon>
        <taxon>Bacillati</taxon>
        <taxon>Actinomycetota</taxon>
        <taxon>Actinomycetes</taxon>
        <taxon>Micrococcales</taxon>
        <taxon>Micrococcaceae</taxon>
        <taxon>Micrococcus</taxon>
    </lineage>
</organism>